<proteinExistence type="predicted"/>
<protein>
    <submittedName>
        <fullName evidence="1">Uncharacterized protein</fullName>
    </submittedName>
</protein>
<dbReference type="Proteomes" id="UP001168821">
    <property type="component" value="Unassembled WGS sequence"/>
</dbReference>
<evidence type="ECO:0000313" key="1">
    <source>
        <dbReference type="EMBL" id="KAJ3656230.1"/>
    </source>
</evidence>
<dbReference type="EMBL" id="JALNTZ010000004">
    <property type="protein sequence ID" value="KAJ3656230.1"/>
    <property type="molecule type" value="Genomic_DNA"/>
</dbReference>
<evidence type="ECO:0000313" key="2">
    <source>
        <dbReference type="Proteomes" id="UP001168821"/>
    </source>
</evidence>
<dbReference type="AlphaFoldDB" id="A0AA38IHS6"/>
<organism evidence="1 2">
    <name type="scientific">Zophobas morio</name>
    <dbReference type="NCBI Taxonomy" id="2755281"/>
    <lineage>
        <taxon>Eukaryota</taxon>
        <taxon>Metazoa</taxon>
        <taxon>Ecdysozoa</taxon>
        <taxon>Arthropoda</taxon>
        <taxon>Hexapoda</taxon>
        <taxon>Insecta</taxon>
        <taxon>Pterygota</taxon>
        <taxon>Neoptera</taxon>
        <taxon>Endopterygota</taxon>
        <taxon>Coleoptera</taxon>
        <taxon>Polyphaga</taxon>
        <taxon>Cucujiformia</taxon>
        <taxon>Tenebrionidae</taxon>
        <taxon>Zophobas</taxon>
    </lineage>
</organism>
<name>A0AA38IHS6_9CUCU</name>
<comment type="caution">
    <text evidence="1">The sequence shown here is derived from an EMBL/GenBank/DDBJ whole genome shotgun (WGS) entry which is preliminary data.</text>
</comment>
<accession>A0AA38IHS6</accession>
<reference evidence="1" key="1">
    <citation type="journal article" date="2023" name="G3 (Bethesda)">
        <title>Whole genome assemblies of Zophobas morio and Tenebrio molitor.</title>
        <authorList>
            <person name="Kaur S."/>
            <person name="Stinson S.A."/>
            <person name="diCenzo G.C."/>
        </authorList>
    </citation>
    <scope>NUCLEOTIDE SEQUENCE</scope>
    <source>
        <strain evidence="1">QUZm001</strain>
    </source>
</reference>
<sequence>MPSGLSLEKKILNLSFFLFADVLRQFQVENAFEKSFLSQIYCSFSFCFSHLEESHDFGDILCRLFQFCGKDYTNIGIFIFSATLVDISGCTVSTLHQILSDVNNFFVCTVFIKTTDHCGLISVLWRNHHAYYRNGVLNEDGDGVYSVEASKNEYLVKCSVVIDEESLKTLYGELWPDLTTLVAFLSENRRRDLKLVKTLLKI</sequence>
<gene>
    <name evidence="1" type="ORF">Zmor_015323</name>
</gene>
<keyword evidence="2" id="KW-1185">Reference proteome</keyword>